<evidence type="ECO:0000313" key="3">
    <source>
        <dbReference type="EMBL" id="KJA28122.1"/>
    </source>
</evidence>
<keyword evidence="4" id="KW-1185">Reference proteome</keyword>
<evidence type="ECO:0000313" key="4">
    <source>
        <dbReference type="Proteomes" id="UP000054270"/>
    </source>
</evidence>
<dbReference type="Pfam" id="PF09349">
    <property type="entry name" value="OHCU_decarbox"/>
    <property type="match status" value="1"/>
</dbReference>
<dbReference type="InterPro" id="IPR036778">
    <property type="entry name" value="OHCU_decarboxylase_sf"/>
</dbReference>
<sequence>MPALATLQEIQNSPSNPSSPLAEGLSLLFEHSLIVTELLEPQLSQALKALPPLADYVELVDVTLSEITKWHIQSQAQFVAGHPRIGENENLSALSAKEQGAKAVTPTPPEVLERLAHLNACYEATYPGLRYITFVNGRSRAAIAEKMEEALHTPHSFSTTEPVLGDISPIDPSSQDWRSELDRAVYDVGCIAKSRLRALNIS</sequence>
<dbReference type="Proteomes" id="UP000054270">
    <property type="component" value="Unassembled WGS sequence"/>
</dbReference>
<reference evidence="4" key="1">
    <citation type="submission" date="2014-04" db="EMBL/GenBank/DDBJ databases">
        <title>Evolutionary Origins and Diversification of the Mycorrhizal Mutualists.</title>
        <authorList>
            <consortium name="DOE Joint Genome Institute"/>
            <consortium name="Mycorrhizal Genomics Consortium"/>
            <person name="Kohler A."/>
            <person name="Kuo A."/>
            <person name="Nagy L.G."/>
            <person name="Floudas D."/>
            <person name="Copeland A."/>
            <person name="Barry K.W."/>
            <person name="Cichocki N."/>
            <person name="Veneault-Fourrey C."/>
            <person name="LaButti K."/>
            <person name="Lindquist E.A."/>
            <person name="Lipzen A."/>
            <person name="Lundell T."/>
            <person name="Morin E."/>
            <person name="Murat C."/>
            <person name="Riley R."/>
            <person name="Ohm R."/>
            <person name="Sun H."/>
            <person name="Tunlid A."/>
            <person name="Henrissat B."/>
            <person name="Grigoriev I.V."/>
            <person name="Hibbett D.S."/>
            <person name="Martin F."/>
        </authorList>
    </citation>
    <scope>NUCLEOTIDE SEQUENCE [LARGE SCALE GENOMIC DNA]</scope>
    <source>
        <strain evidence="4">FD-334 SS-4</strain>
    </source>
</reference>
<protein>
    <recommendedName>
        <fullName evidence="2">Oxo-4-hydroxy-4-carboxy-5-ureidoimidazoline decarboxylase domain-containing protein</fullName>
    </recommendedName>
</protein>
<dbReference type="GO" id="GO:0006144">
    <property type="term" value="P:purine nucleobase metabolic process"/>
    <property type="evidence" value="ECO:0007669"/>
    <property type="project" value="UniProtKB-KW"/>
</dbReference>
<dbReference type="PANTHER" id="PTHR37987">
    <property type="entry name" value="CHROMOSOME 9, WHOLE GENOME SHOTGUN SEQUENCE"/>
    <property type="match status" value="1"/>
</dbReference>
<dbReference type="PANTHER" id="PTHR37987:SF1">
    <property type="entry name" value="OXO-4-HYDROXY-4-CARBOXY-5-UREIDOIMIDAZOLINE DECARBOXYLASE DOMAIN-CONTAINING PROTEIN"/>
    <property type="match status" value="1"/>
</dbReference>
<evidence type="ECO:0000259" key="2">
    <source>
        <dbReference type="Pfam" id="PF09349"/>
    </source>
</evidence>
<organism evidence="3 4">
    <name type="scientific">Hypholoma sublateritium (strain FD-334 SS-4)</name>
    <dbReference type="NCBI Taxonomy" id="945553"/>
    <lineage>
        <taxon>Eukaryota</taxon>
        <taxon>Fungi</taxon>
        <taxon>Dikarya</taxon>
        <taxon>Basidiomycota</taxon>
        <taxon>Agaricomycotina</taxon>
        <taxon>Agaricomycetes</taxon>
        <taxon>Agaricomycetidae</taxon>
        <taxon>Agaricales</taxon>
        <taxon>Agaricineae</taxon>
        <taxon>Strophariaceae</taxon>
        <taxon>Hypholoma</taxon>
    </lineage>
</organism>
<dbReference type="OrthoDB" id="5398391at2759"/>
<dbReference type="OMA" id="AIQAMCD"/>
<dbReference type="InterPro" id="IPR018020">
    <property type="entry name" value="OHCU_decarboxylase"/>
</dbReference>
<dbReference type="AlphaFoldDB" id="A0A0D2LK95"/>
<dbReference type="EMBL" id="KN817522">
    <property type="protein sequence ID" value="KJA28122.1"/>
    <property type="molecule type" value="Genomic_DNA"/>
</dbReference>
<dbReference type="Gene3D" id="1.10.3330.10">
    <property type="entry name" value="Oxo-4-hydroxy-4-carboxy-5-ureidoimidazoline decarboxylase"/>
    <property type="match status" value="1"/>
</dbReference>
<name>A0A0D2LK95_HYPSF</name>
<feature type="domain" description="Oxo-4-hydroxy-4-carboxy-5-ureidoimidazoline decarboxylase" evidence="2">
    <location>
        <begin position="23"/>
        <end position="153"/>
    </location>
</feature>
<evidence type="ECO:0000256" key="1">
    <source>
        <dbReference type="ARBA" id="ARBA00022631"/>
    </source>
</evidence>
<dbReference type="SUPFAM" id="SSF158694">
    <property type="entry name" value="UraD-Like"/>
    <property type="match status" value="1"/>
</dbReference>
<accession>A0A0D2LK95</accession>
<gene>
    <name evidence="3" type="ORF">HYPSUDRAFT_802673</name>
</gene>
<keyword evidence="1" id="KW-0659">Purine metabolism</keyword>
<proteinExistence type="predicted"/>